<sequence>MILNFKEELKAILKGEVDDSPALLQEYSRDASLFEVRPRAVVFPKDTEDVKALVKFVKEHPKESLSLTCRSGGTDMTGGPLTESIVVDMQRHFNNILEFGERTARVQPGVWYRDFEKEAAKRNLLLPCYPASKSICTVGGMAANNAGGEKTLRYGKTEDYIIELKTVLSDGQEHTIRPLTFQELQEKMRGGGFEGELHQRMFELLEENKALLSKAKPKVSKNSAGYYLWNIWNGATFDLAKLICGSQGTLGIITELMFRLVVPKKHSTLLILFLYNTAPLANLVQKLLEHKPESLESYDDHTLQFAMRHIPDFVKLLKGNAFTLAFQFIPEFVMFLKGGLKLPKLVVLAEFTGDSEEEIYRKAAAAKKDLAGLAAQMRIARSDREELKYMTVRRQSFNLLRHHAKGKRTAPFIDDIIVPPRTLPEFLPKLRYILEKHQKLIYTIAGHVGDGNFHIIPLMDLKKEENRTIIPSLMEQVHRLVFQYGGSMTAEHNDGLIRTPFLEDMYGKEVVELFSQTKQVFDPQGIFNPGKKTEGNLYFALSHVSMKSK</sequence>
<evidence type="ECO:0000313" key="6">
    <source>
        <dbReference type="EMBL" id="OHA64604.1"/>
    </source>
</evidence>
<comment type="caution">
    <text evidence="6">The sequence shown here is derived from an EMBL/GenBank/DDBJ whole genome shotgun (WGS) entry which is preliminary data.</text>
</comment>
<dbReference type="GO" id="GO:0071949">
    <property type="term" value="F:FAD binding"/>
    <property type="evidence" value="ECO:0007669"/>
    <property type="project" value="InterPro"/>
</dbReference>
<evidence type="ECO:0000256" key="4">
    <source>
        <dbReference type="ARBA" id="ARBA00023002"/>
    </source>
</evidence>
<dbReference type="InterPro" id="IPR016169">
    <property type="entry name" value="FAD-bd_PCMH_sub2"/>
</dbReference>
<dbReference type="EMBL" id="MHTT01000031">
    <property type="protein sequence ID" value="OHA64604.1"/>
    <property type="molecule type" value="Genomic_DNA"/>
</dbReference>
<dbReference type="PROSITE" id="PS51387">
    <property type="entry name" value="FAD_PCMH"/>
    <property type="match status" value="1"/>
</dbReference>
<dbReference type="Gene3D" id="1.10.45.10">
    <property type="entry name" value="Vanillyl-alcohol Oxidase, Chain A, domain 4"/>
    <property type="match status" value="1"/>
</dbReference>
<dbReference type="SUPFAM" id="SSF55103">
    <property type="entry name" value="FAD-linked oxidases, C-terminal domain"/>
    <property type="match status" value="1"/>
</dbReference>
<dbReference type="InterPro" id="IPR004113">
    <property type="entry name" value="FAD-bd_oxidored_4_C"/>
</dbReference>
<dbReference type="PANTHER" id="PTHR11748:SF119">
    <property type="entry name" value="D-2-HYDROXYGLUTARATE DEHYDROGENASE"/>
    <property type="match status" value="1"/>
</dbReference>
<dbReference type="InterPro" id="IPR006094">
    <property type="entry name" value="Oxid_FAD_bind_N"/>
</dbReference>
<dbReference type="InterPro" id="IPR016164">
    <property type="entry name" value="FAD-linked_Oxase-like_C"/>
</dbReference>
<dbReference type="STRING" id="1802448.A2672_02805"/>
<evidence type="ECO:0000313" key="7">
    <source>
        <dbReference type="Proteomes" id="UP000178065"/>
    </source>
</evidence>
<dbReference type="GO" id="GO:0008720">
    <property type="term" value="F:D-lactate dehydrogenase (NAD+) activity"/>
    <property type="evidence" value="ECO:0007669"/>
    <property type="project" value="TreeGrafter"/>
</dbReference>
<dbReference type="PANTHER" id="PTHR11748">
    <property type="entry name" value="D-LACTATE DEHYDROGENASE"/>
    <property type="match status" value="1"/>
</dbReference>
<feature type="domain" description="FAD-binding PCMH-type" evidence="5">
    <location>
        <begin position="34"/>
        <end position="263"/>
    </location>
</feature>
<name>A0A1G2QVG4_9BACT</name>
<evidence type="ECO:0000256" key="3">
    <source>
        <dbReference type="ARBA" id="ARBA00022827"/>
    </source>
</evidence>
<proteinExistence type="predicted"/>
<dbReference type="GO" id="GO:0004458">
    <property type="term" value="F:D-lactate dehydrogenase (cytochrome) activity"/>
    <property type="evidence" value="ECO:0007669"/>
    <property type="project" value="TreeGrafter"/>
</dbReference>
<dbReference type="SUPFAM" id="SSF56176">
    <property type="entry name" value="FAD-binding/transporter-associated domain-like"/>
    <property type="match status" value="1"/>
</dbReference>
<dbReference type="Pfam" id="PF01565">
    <property type="entry name" value="FAD_binding_4"/>
    <property type="match status" value="1"/>
</dbReference>
<protein>
    <recommendedName>
        <fullName evidence="5">FAD-binding PCMH-type domain-containing protein</fullName>
    </recommendedName>
</protein>
<evidence type="ECO:0000259" key="5">
    <source>
        <dbReference type="PROSITE" id="PS51387"/>
    </source>
</evidence>
<dbReference type="Gene3D" id="3.30.465.10">
    <property type="match status" value="2"/>
</dbReference>
<gene>
    <name evidence="6" type="ORF">A2672_02805</name>
</gene>
<reference evidence="6 7" key="1">
    <citation type="journal article" date="2016" name="Nat. Commun.">
        <title>Thousands of microbial genomes shed light on interconnected biogeochemical processes in an aquifer system.</title>
        <authorList>
            <person name="Anantharaman K."/>
            <person name="Brown C.T."/>
            <person name="Hug L.A."/>
            <person name="Sharon I."/>
            <person name="Castelle C.J."/>
            <person name="Probst A.J."/>
            <person name="Thomas B.C."/>
            <person name="Singh A."/>
            <person name="Wilkins M.J."/>
            <person name="Karaoz U."/>
            <person name="Brodie E.L."/>
            <person name="Williams K.H."/>
            <person name="Hubbard S.S."/>
            <person name="Banfield J.F."/>
        </authorList>
    </citation>
    <scope>NUCLEOTIDE SEQUENCE [LARGE SCALE GENOMIC DNA]</scope>
</reference>
<keyword evidence="4" id="KW-0560">Oxidoreductase</keyword>
<dbReference type="Gene3D" id="3.30.70.2740">
    <property type="match status" value="1"/>
</dbReference>
<dbReference type="GO" id="GO:1903457">
    <property type="term" value="P:lactate catabolic process"/>
    <property type="evidence" value="ECO:0007669"/>
    <property type="project" value="TreeGrafter"/>
</dbReference>
<dbReference type="Pfam" id="PF02913">
    <property type="entry name" value="FAD-oxidase_C"/>
    <property type="match status" value="1"/>
</dbReference>
<dbReference type="InterPro" id="IPR036318">
    <property type="entry name" value="FAD-bd_PCMH-like_sf"/>
</dbReference>
<organism evidence="6 7">
    <name type="scientific">Candidatus Wildermuthbacteria bacterium RIFCSPHIGHO2_01_FULL_49_22b</name>
    <dbReference type="NCBI Taxonomy" id="1802448"/>
    <lineage>
        <taxon>Bacteria</taxon>
        <taxon>Candidatus Wildermuthiibacteriota</taxon>
    </lineage>
</organism>
<dbReference type="Proteomes" id="UP000178065">
    <property type="component" value="Unassembled WGS sequence"/>
</dbReference>
<keyword evidence="3" id="KW-0274">FAD</keyword>
<evidence type="ECO:0000256" key="2">
    <source>
        <dbReference type="ARBA" id="ARBA00022630"/>
    </source>
</evidence>
<dbReference type="AlphaFoldDB" id="A0A1G2QVG4"/>
<keyword evidence="2" id="KW-0285">Flavoprotein</keyword>
<comment type="cofactor">
    <cofactor evidence="1">
        <name>FAD</name>
        <dbReference type="ChEBI" id="CHEBI:57692"/>
    </cofactor>
</comment>
<dbReference type="InterPro" id="IPR016166">
    <property type="entry name" value="FAD-bd_PCMH"/>
</dbReference>
<dbReference type="InterPro" id="IPR016171">
    <property type="entry name" value="Vanillyl_alc_oxidase_C-sub2"/>
</dbReference>
<evidence type="ECO:0000256" key="1">
    <source>
        <dbReference type="ARBA" id="ARBA00001974"/>
    </source>
</evidence>
<accession>A0A1G2QVG4</accession>